<dbReference type="EC" id="2.7.4.25" evidence="2"/>
<evidence type="ECO:0000259" key="9">
    <source>
        <dbReference type="Pfam" id="PF02224"/>
    </source>
</evidence>
<dbReference type="GO" id="GO:0006139">
    <property type="term" value="P:nucleobase-containing compound metabolic process"/>
    <property type="evidence" value="ECO:0007669"/>
    <property type="project" value="InterPro"/>
</dbReference>
<proteinExistence type="inferred from homology"/>
<dbReference type="InterPro" id="IPR027417">
    <property type="entry name" value="P-loop_NTPase"/>
</dbReference>
<evidence type="ECO:0000256" key="7">
    <source>
        <dbReference type="ARBA" id="ARBA00047615"/>
    </source>
</evidence>
<evidence type="ECO:0000256" key="3">
    <source>
        <dbReference type="ARBA" id="ARBA00022679"/>
    </source>
</evidence>
<gene>
    <name evidence="10" type="ORF">UFOPK3610_00791</name>
</gene>
<keyword evidence="6" id="KW-0067">ATP-binding</keyword>
<comment type="similarity">
    <text evidence="1">Belongs to the cytidylate kinase family. Type 1 subfamily.</text>
</comment>
<evidence type="ECO:0000256" key="4">
    <source>
        <dbReference type="ARBA" id="ARBA00022741"/>
    </source>
</evidence>
<evidence type="ECO:0000256" key="6">
    <source>
        <dbReference type="ARBA" id="ARBA00022840"/>
    </source>
</evidence>
<dbReference type="Gene3D" id="3.40.50.300">
    <property type="entry name" value="P-loop containing nucleotide triphosphate hydrolases"/>
    <property type="match status" value="1"/>
</dbReference>
<name>A0A6J7H3I2_9ZZZZ</name>
<dbReference type="HAMAP" id="MF_00238">
    <property type="entry name" value="Cytidyl_kinase_type1"/>
    <property type="match status" value="1"/>
</dbReference>
<dbReference type="CDD" id="cd02020">
    <property type="entry name" value="CMPK"/>
    <property type="match status" value="1"/>
</dbReference>
<dbReference type="GO" id="GO:0036431">
    <property type="term" value="F:dCMP kinase activity"/>
    <property type="evidence" value="ECO:0007669"/>
    <property type="project" value="InterPro"/>
</dbReference>
<sequence>MSATEIVVAIDGPAGSGKSSVSKAIAAQFDYAYVDTGATYRAMSWWVLAEGIDPKDVETVAARCEEPRIDLATDPAALGVRVDGVDVSRAIREADVTGAVSHVSAVPQVRARMVQMQRDIVARAAAQGRGSVVEGRDIASVVFPNASVKVFLTADTEIRAQRRALEDQERVGGSPVDVRSTVAGLEQRDALDSGRAVSPLTRLADAVHIDATHLTLAEVVALVADLVVNAGSIMREDGPHG</sequence>
<protein>
    <recommendedName>
        <fullName evidence="2">(d)CMP kinase</fullName>
        <ecNumber evidence="2">2.7.4.25</ecNumber>
    </recommendedName>
</protein>
<evidence type="ECO:0000313" key="10">
    <source>
        <dbReference type="EMBL" id="CAB4910940.1"/>
    </source>
</evidence>
<dbReference type="InterPro" id="IPR003136">
    <property type="entry name" value="Cytidylate_kin"/>
</dbReference>
<keyword evidence="5" id="KW-0418">Kinase</keyword>
<organism evidence="10">
    <name type="scientific">freshwater metagenome</name>
    <dbReference type="NCBI Taxonomy" id="449393"/>
    <lineage>
        <taxon>unclassified sequences</taxon>
        <taxon>metagenomes</taxon>
        <taxon>ecological metagenomes</taxon>
    </lineage>
</organism>
<evidence type="ECO:0000256" key="2">
    <source>
        <dbReference type="ARBA" id="ARBA00012906"/>
    </source>
</evidence>
<comment type="catalytic activity">
    <reaction evidence="7">
        <text>dCMP + ATP = dCDP + ADP</text>
        <dbReference type="Rhea" id="RHEA:25094"/>
        <dbReference type="ChEBI" id="CHEBI:30616"/>
        <dbReference type="ChEBI" id="CHEBI:57566"/>
        <dbReference type="ChEBI" id="CHEBI:58593"/>
        <dbReference type="ChEBI" id="CHEBI:456216"/>
        <dbReference type="EC" id="2.7.4.25"/>
    </reaction>
</comment>
<dbReference type="NCBIfam" id="TIGR00017">
    <property type="entry name" value="cmk"/>
    <property type="match status" value="1"/>
</dbReference>
<evidence type="ECO:0000256" key="1">
    <source>
        <dbReference type="ARBA" id="ARBA00009427"/>
    </source>
</evidence>
<evidence type="ECO:0000256" key="8">
    <source>
        <dbReference type="ARBA" id="ARBA00048478"/>
    </source>
</evidence>
<dbReference type="InterPro" id="IPR011994">
    <property type="entry name" value="Cytidylate_kinase_dom"/>
</dbReference>
<dbReference type="SUPFAM" id="SSF52540">
    <property type="entry name" value="P-loop containing nucleoside triphosphate hydrolases"/>
    <property type="match status" value="1"/>
</dbReference>
<dbReference type="Pfam" id="PF02224">
    <property type="entry name" value="Cytidylate_kin"/>
    <property type="match status" value="1"/>
</dbReference>
<comment type="catalytic activity">
    <reaction evidence="8">
        <text>CMP + ATP = CDP + ADP</text>
        <dbReference type="Rhea" id="RHEA:11600"/>
        <dbReference type="ChEBI" id="CHEBI:30616"/>
        <dbReference type="ChEBI" id="CHEBI:58069"/>
        <dbReference type="ChEBI" id="CHEBI:60377"/>
        <dbReference type="ChEBI" id="CHEBI:456216"/>
        <dbReference type="EC" id="2.7.4.25"/>
    </reaction>
</comment>
<dbReference type="EMBL" id="CAFBMR010000022">
    <property type="protein sequence ID" value="CAB4910940.1"/>
    <property type="molecule type" value="Genomic_DNA"/>
</dbReference>
<reference evidence="10" key="1">
    <citation type="submission" date="2020-05" db="EMBL/GenBank/DDBJ databases">
        <authorList>
            <person name="Chiriac C."/>
            <person name="Salcher M."/>
            <person name="Ghai R."/>
            <person name="Kavagutti S V."/>
        </authorList>
    </citation>
    <scope>NUCLEOTIDE SEQUENCE</scope>
</reference>
<keyword evidence="4" id="KW-0547">Nucleotide-binding</keyword>
<keyword evidence="3" id="KW-0808">Transferase</keyword>
<feature type="domain" description="Cytidylate kinase" evidence="9">
    <location>
        <begin position="8"/>
        <end position="227"/>
    </location>
</feature>
<dbReference type="AlphaFoldDB" id="A0A6J7H3I2"/>
<dbReference type="GO" id="GO:0005524">
    <property type="term" value="F:ATP binding"/>
    <property type="evidence" value="ECO:0007669"/>
    <property type="project" value="UniProtKB-KW"/>
</dbReference>
<evidence type="ECO:0000256" key="5">
    <source>
        <dbReference type="ARBA" id="ARBA00022777"/>
    </source>
</evidence>
<accession>A0A6J7H3I2</accession>